<organism evidence="7 8">
    <name type="scientific">Dysosmobacter segnis</name>
    <dbReference type="NCBI Taxonomy" id="2763042"/>
    <lineage>
        <taxon>Bacteria</taxon>
        <taxon>Bacillati</taxon>
        <taxon>Bacillota</taxon>
        <taxon>Clostridia</taxon>
        <taxon>Eubacteriales</taxon>
        <taxon>Oscillospiraceae</taxon>
        <taxon>Dysosmobacter</taxon>
    </lineage>
</organism>
<feature type="transmembrane region" description="Helical" evidence="6">
    <location>
        <begin position="94"/>
        <end position="115"/>
    </location>
</feature>
<keyword evidence="5 6" id="KW-0472">Membrane</keyword>
<evidence type="ECO:0000313" key="7">
    <source>
        <dbReference type="EMBL" id="MBC5768820.1"/>
    </source>
</evidence>
<keyword evidence="8" id="KW-1185">Reference proteome</keyword>
<keyword evidence="2" id="KW-1003">Cell membrane</keyword>
<feature type="transmembrane region" description="Helical" evidence="6">
    <location>
        <begin position="177"/>
        <end position="199"/>
    </location>
</feature>
<proteinExistence type="predicted"/>
<gene>
    <name evidence="7" type="ORF">H8Z83_00435</name>
</gene>
<feature type="transmembrane region" description="Helical" evidence="6">
    <location>
        <begin position="241"/>
        <end position="267"/>
    </location>
</feature>
<evidence type="ECO:0000256" key="2">
    <source>
        <dbReference type="ARBA" id="ARBA00022475"/>
    </source>
</evidence>
<evidence type="ECO:0000256" key="4">
    <source>
        <dbReference type="ARBA" id="ARBA00022989"/>
    </source>
</evidence>
<evidence type="ECO:0000256" key="5">
    <source>
        <dbReference type="ARBA" id="ARBA00023136"/>
    </source>
</evidence>
<dbReference type="PIRSF" id="PIRSF035875">
    <property type="entry name" value="RNase_BN"/>
    <property type="match status" value="1"/>
</dbReference>
<dbReference type="PANTHER" id="PTHR30213:SF0">
    <property type="entry name" value="UPF0761 MEMBRANE PROTEIN YIHY"/>
    <property type="match status" value="1"/>
</dbReference>
<comment type="subcellular location">
    <subcellularLocation>
        <location evidence="1">Cell membrane</location>
        <topology evidence="1">Multi-pass membrane protein</topology>
    </subcellularLocation>
</comment>
<dbReference type="PANTHER" id="PTHR30213">
    <property type="entry name" value="INNER MEMBRANE PROTEIN YHJD"/>
    <property type="match status" value="1"/>
</dbReference>
<feature type="transmembrane region" description="Helical" evidence="6">
    <location>
        <begin position="34"/>
        <end position="56"/>
    </location>
</feature>
<dbReference type="RefSeq" id="WP_187013226.1">
    <property type="nucleotide sequence ID" value="NZ_JACOQI010000001.1"/>
</dbReference>
<name>A0A923MF14_9FIRM</name>
<dbReference type="NCBIfam" id="TIGR00765">
    <property type="entry name" value="yihY_not_rbn"/>
    <property type="match status" value="1"/>
</dbReference>
<dbReference type="EMBL" id="JACOQI010000001">
    <property type="protein sequence ID" value="MBC5768820.1"/>
    <property type="molecule type" value="Genomic_DNA"/>
</dbReference>
<dbReference type="Proteomes" id="UP000620327">
    <property type="component" value="Unassembled WGS sequence"/>
</dbReference>
<evidence type="ECO:0000256" key="6">
    <source>
        <dbReference type="SAM" id="Phobius"/>
    </source>
</evidence>
<keyword evidence="3 6" id="KW-0812">Transmembrane</keyword>
<dbReference type="AlphaFoldDB" id="A0A923MF14"/>
<sequence>MWDNTLPKNRFLRFCVLMVHRCGRHNVATQSAALAFYLLFMIFPFLIFISALLGLLNLNITGMMTVLSDFLPEEVVDLLRMYFTYVTDNPSPQLMVFGLVFSIYFPMRATNSLMAAVRIAYHLGPPKGFITQWIKVLLYTVTLIVTIALTLSLMTFGERALWYTVEHFHLPEFLAKLWVTLRFPVAGAVSFLALFLLYALAQDTIQPLKNICPGVLFSLAAWMAFSWLYSYYANHFSHYSVLYGSIGAVIVVLIWLNLSAFTLILGAEMNGVLISMRKDRLEQGVNIPKT</sequence>
<feature type="transmembrane region" description="Helical" evidence="6">
    <location>
        <begin position="211"/>
        <end position="229"/>
    </location>
</feature>
<comment type="caution">
    <text evidence="7">The sequence shown here is derived from an EMBL/GenBank/DDBJ whole genome shotgun (WGS) entry which is preliminary data.</text>
</comment>
<dbReference type="GO" id="GO:0005886">
    <property type="term" value="C:plasma membrane"/>
    <property type="evidence" value="ECO:0007669"/>
    <property type="project" value="UniProtKB-SubCell"/>
</dbReference>
<protein>
    <submittedName>
        <fullName evidence="7">YihY/virulence factor BrkB family protein</fullName>
    </submittedName>
</protein>
<keyword evidence="4 6" id="KW-1133">Transmembrane helix</keyword>
<reference evidence="7" key="1">
    <citation type="submission" date="2020-08" db="EMBL/GenBank/DDBJ databases">
        <title>Genome public.</title>
        <authorList>
            <person name="Liu C."/>
            <person name="Sun Q."/>
        </authorList>
    </citation>
    <scope>NUCLEOTIDE SEQUENCE</scope>
    <source>
        <strain evidence="7">BX15</strain>
    </source>
</reference>
<accession>A0A923MF14</accession>
<dbReference type="Pfam" id="PF03631">
    <property type="entry name" value="Virul_fac_BrkB"/>
    <property type="match status" value="1"/>
</dbReference>
<feature type="transmembrane region" description="Helical" evidence="6">
    <location>
        <begin position="136"/>
        <end position="157"/>
    </location>
</feature>
<evidence type="ECO:0000313" key="8">
    <source>
        <dbReference type="Proteomes" id="UP000620327"/>
    </source>
</evidence>
<evidence type="ECO:0000256" key="3">
    <source>
        <dbReference type="ARBA" id="ARBA00022692"/>
    </source>
</evidence>
<dbReference type="InterPro" id="IPR017039">
    <property type="entry name" value="Virul_fac_BrkB"/>
</dbReference>
<evidence type="ECO:0000256" key="1">
    <source>
        <dbReference type="ARBA" id="ARBA00004651"/>
    </source>
</evidence>